<feature type="region of interest" description="Disordered" evidence="1">
    <location>
        <begin position="171"/>
        <end position="412"/>
    </location>
</feature>
<name>K0R037_THAOC</name>
<feature type="compositionally biased region" description="Pro residues" evidence="1">
    <location>
        <begin position="9"/>
        <end position="18"/>
    </location>
</feature>
<feature type="compositionally biased region" description="Low complexity" evidence="1">
    <location>
        <begin position="703"/>
        <end position="712"/>
    </location>
</feature>
<feature type="region of interest" description="Disordered" evidence="1">
    <location>
        <begin position="492"/>
        <end position="532"/>
    </location>
</feature>
<keyword evidence="3" id="KW-1185">Reference proteome</keyword>
<proteinExistence type="predicted"/>
<sequence length="825" mass="86879">DDGDDDSPGPGPRPPPAAPRRRPTSPPGIGKPAIYARQAANLELLSAFRDIHSDPDPSSPGPYDVAVELAPALAEGYDPLGPESAASLCLVLEKLSDAAETCDADEAAGEDGECSRLVEWVAGGTWAAHGTGRAEVDGYAVGGCPRWHEGADGRPDMDRDGREGYRDLAADAMTDPRGWPRATAGEGGGDPLGPVRGGRGRTRPRGTVPLADRRGARRRRGQRARPGAGPGRHVADTPFRRPAGGRVVGPARGRDGGRGPVRVGPAPGPPRTGRPVRRLRRRGVDGAARGVDRSRGGSGGRAPRTTRAVRRGGRAGGGRGASGRGRRGRGPPRGPLGVPRHPPRRPPRGREVRGGRSAAPRRSAARDGLRGDGRRGEIHSFYSPAAGGTAACARGPARGRSGSSTAGDGGDWSVGGDSYDSYDGGPGGHGAGSAVRIPLVGRSAAPGRRLTNGARGIVADETNYDGGDDRHGVRHRVRLDGRVRLGLVRAADAPGLRPPTPRRGRRTRRGRRGDGFVSAFSLRRPRPGSSAEEGRRVLAGYLRGELGGRDPGLVRHVDDFVDYVFDGARPWSRTRDGGGGEGRGPLRGGLTIRIPGGDGDDFVEECRRALASRSDITYEEDCELEDVASRVASAAAGGGGGEERGRPPPRPGAAHDRARPDTREVRGLGRGTVRGPRGRRPRGRRRRGDGVRRRRERRRVSRPRLGGEQQAGEGRGRGRPRRSAEGPALHMREERVKRDTGEEGEGMIGESSGELLSVLAPRFLARASCLTPWGSPAPDGLSGCRIGRDLVSLHFPISLSGRSGLHSFASTVSHPLATEVEVRAL</sequence>
<feature type="non-terminal residue" evidence="2">
    <location>
        <position position="1"/>
    </location>
</feature>
<dbReference type="AlphaFoldDB" id="K0R037"/>
<organism evidence="2 3">
    <name type="scientific">Thalassiosira oceanica</name>
    <name type="common">Marine diatom</name>
    <dbReference type="NCBI Taxonomy" id="159749"/>
    <lineage>
        <taxon>Eukaryota</taxon>
        <taxon>Sar</taxon>
        <taxon>Stramenopiles</taxon>
        <taxon>Ochrophyta</taxon>
        <taxon>Bacillariophyta</taxon>
        <taxon>Coscinodiscophyceae</taxon>
        <taxon>Thalassiosirophycidae</taxon>
        <taxon>Thalassiosirales</taxon>
        <taxon>Thalassiosiraceae</taxon>
        <taxon>Thalassiosira</taxon>
    </lineage>
</organism>
<feature type="compositionally biased region" description="Low complexity" evidence="1">
    <location>
        <begin position="240"/>
        <end position="251"/>
    </location>
</feature>
<dbReference type="EMBL" id="AGNL01049030">
    <property type="protein sequence ID" value="EJK44930.1"/>
    <property type="molecule type" value="Genomic_DNA"/>
</dbReference>
<feature type="compositionally biased region" description="Basic residues" evidence="1">
    <location>
        <begin position="500"/>
        <end position="511"/>
    </location>
</feature>
<protein>
    <submittedName>
        <fullName evidence="2">Uncharacterized protein</fullName>
    </submittedName>
</protein>
<feature type="region of interest" description="Disordered" evidence="1">
    <location>
        <begin position="571"/>
        <end position="598"/>
    </location>
</feature>
<feature type="compositionally biased region" description="Basic residues" evidence="1">
    <location>
        <begin position="676"/>
        <end position="702"/>
    </location>
</feature>
<dbReference type="OMA" id="RHSRQRI"/>
<feature type="compositionally biased region" description="Basic and acidic residues" evidence="1">
    <location>
        <begin position="364"/>
        <end position="378"/>
    </location>
</feature>
<reference evidence="2 3" key="1">
    <citation type="journal article" date="2012" name="Genome Biol.">
        <title>Genome and low-iron response of an oceanic diatom adapted to chronic iron limitation.</title>
        <authorList>
            <person name="Lommer M."/>
            <person name="Specht M."/>
            <person name="Roy A.S."/>
            <person name="Kraemer L."/>
            <person name="Andreson R."/>
            <person name="Gutowska M.A."/>
            <person name="Wolf J."/>
            <person name="Bergner S.V."/>
            <person name="Schilhabel M.B."/>
            <person name="Klostermeier U.C."/>
            <person name="Beiko R.G."/>
            <person name="Rosenstiel P."/>
            <person name="Hippler M."/>
            <person name="Laroche J."/>
        </authorList>
    </citation>
    <scope>NUCLEOTIDE SEQUENCE [LARGE SCALE GENOMIC DNA]</scope>
    <source>
        <strain evidence="2 3">CCMP1005</strain>
    </source>
</reference>
<evidence type="ECO:0000313" key="2">
    <source>
        <dbReference type="EMBL" id="EJK44930.1"/>
    </source>
</evidence>
<evidence type="ECO:0000313" key="3">
    <source>
        <dbReference type="Proteomes" id="UP000266841"/>
    </source>
</evidence>
<feature type="region of interest" description="Disordered" evidence="1">
    <location>
        <begin position="1"/>
        <end position="32"/>
    </location>
</feature>
<dbReference type="Proteomes" id="UP000266841">
    <property type="component" value="Unassembled WGS sequence"/>
</dbReference>
<feature type="compositionally biased region" description="Basic and acidic residues" evidence="1">
    <location>
        <begin position="730"/>
        <end position="741"/>
    </location>
</feature>
<accession>K0R037</accession>
<feature type="compositionally biased region" description="Gly residues" evidence="1">
    <location>
        <begin position="314"/>
        <end position="323"/>
    </location>
</feature>
<feature type="compositionally biased region" description="Basic and acidic residues" evidence="1">
    <location>
        <begin position="653"/>
        <end position="667"/>
    </location>
</feature>
<comment type="caution">
    <text evidence="2">The sequence shown here is derived from an EMBL/GenBank/DDBJ whole genome shotgun (WGS) entry which is preliminary data.</text>
</comment>
<gene>
    <name evidence="2" type="ORF">THAOC_36491</name>
</gene>
<evidence type="ECO:0000256" key="1">
    <source>
        <dbReference type="SAM" id="MobiDB-lite"/>
    </source>
</evidence>
<feature type="compositionally biased region" description="Gly residues" evidence="1">
    <location>
        <begin position="185"/>
        <end position="197"/>
    </location>
</feature>
<feature type="region of interest" description="Disordered" evidence="1">
    <location>
        <begin position="633"/>
        <end position="750"/>
    </location>
</feature>